<evidence type="ECO:0000256" key="2">
    <source>
        <dbReference type="ARBA" id="ARBA00022670"/>
    </source>
</evidence>
<dbReference type="InterPro" id="IPR023346">
    <property type="entry name" value="Lysozyme-like_dom_sf"/>
</dbReference>
<comment type="caution">
    <text evidence="7">The sequence shown here is derived from an EMBL/GenBank/DDBJ whole genome shotgun (WGS) entry which is preliminary data.</text>
</comment>
<dbReference type="GO" id="GO:0006508">
    <property type="term" value="P:proteolysis"/>
    <property type="evidence" value="ECO:0007669"/>
    <property type="project" value="UniProtKB-KW"/>
</dbReference>
<evidence type="ECO:0000256" key="3">
    <source>
        <dbReference type="ARBA" id="ARBA00022801"/>
    </source>
</evidence>
<feature type="signal peptide" evidence="5">
    <location>
        <begin position="1"/>
        <end position="21"/>
    </location>
</feature>
<dbReference type="Gene3D" id="2.70.70.10">
    <property type="entry name" value="Glucose Permease (Domain IIA)"/>
    <property type="match status" value="1"/>
</dbReference>
<dbReference type="RefSeq" id="WP_054371392.1">
    <property type="nucleotide sequence ID" value="NZ_AZYO01000004.1"/>
</dbReference>
<evidence type="ECO:0000259" key="6">
    <source>
        <dbReference type="PROSITE" id="PS51935"/>
    </source>
</evidence>
<dbReference type="InterPro" id="IPR016047">
    <property type="entry name" value="M23ase_b-sheet_dom"/>
</dbReference>
<dbReference type="AlphaFoldDB" id="A0A0M9WQ92"/>
<accession>A0A0M9WQ92</accession>
<dbReference type="InterPro" id="IPR031304">
    <property type="entry name" value="SLT_2"/>
</dbReference>
<keyword evidence="5" id="KW-0732">Signal</keyword>
<organism evidence="7 8">
    <name type="scientific">Rhodococcus rhodochrous KG-21</name>
    <dbReference type="NCBI Taxonomy" id="1441923"/>
    <lineage>
        <taxon>Bacteria</taxon>
        <taxon>Bacillati</taxon>
        <taxon>Actinomycetota</taxon>
        <taxon>Actinomycetes</taxon>
        <taxon>Mycobacteriales</taxon>
        <taxon>Nocardiaceae</taxon>
        <taxon>Rhodococcus</taxon>
    </lineage>
</organism>
<dbReference type="PROSITE" id="PS51257">
    <property type="entry name" value="PROKAR_LIPOPROTEIN"/>
    <property type="match status" value="1"/>
</dbReference>
<reference evidence="8" key="2">
    <citation type="submission" date="2015-01" db="EMBL/GenBank/DDBJ databases">
        <title>Draft genome sequence of potential hydrocarbon metabolising strain of Rhodococcus rhodochrous.</title>
        <authorList>
            <person name="Aggarwal R.K."/>
            <person name="Dawar C."/>
        </authorList>
    </citation>
    <scope>NUCLEOTIDE SEQUENCE [LARGE SCALE GENOMIC DNA]</scope>
    <source>
        <strain evidence="8">KG-21</strain>
    </source>
</reference>
<dbReference type="InterPro" id="IPR051794">
    <property type="entry name" value="PG_Endopeptidase_C40"/>
</dbReference>
<dbReference type="SUPFAM" id="SSF51261">
    <property type="entry name" value="Duplicated hybrid motif"/>
    <property type="match status" value="1"/>
</dbReference>
<dbReference type="PROSITE" id="PS51935">
    <property type="entry name" value="NLPC_P60"/>
    <property type="match status" value="1"/>
</dbReference>
<dbReference type="EMBL" id="AZYO01000004">
    <property type="protein sequence ID" value="KOS57563.1"/>
    <property type="molecule type" value="Genomic_DNA"/>
</dbReference>
<dbReference type="SUPFAM" id="SSF53955">
    <property type="entry name" value="Lysozyme-like"/>
    <property type="match status" value="1"/>
</dbReference>
<feature type="domain" description="NlpC/P60" evidence="6">
    <location>
        <begin position="400"/>
        <end position="524"/>
    </location>
</feature>
<dbReference type="InterPro" id="IPR011055">
    <property type="entry name" value="Dup_hybrid_motif"/>
</dbReference>
<evidence type="ECO:0000256" key="1">
    <source>
        <dbReference type="ARBA" id="ARBA00007074"/>
    </source>
</evidence>
<dbReference type="CDD" id="cd13399">
    <property type="entry name" value="Slt35-like"/>
    <property type="match status" value="1"/>
</dbReference>
<proteinExistence type="inferred from homology"/>
<reference evidence="7 8" key="1">
    <citation type="journal article" date="2015" name="Genome Announc.">
        <title>Draft Genome Sequence of Rhodococcus rhodochrous Strain KG-21, a Soil Isolate from Oil Fields of Krishna-Godavari Basin, India.</title>
        <authorList>
            <person name="Dawar C."/>
            <person name="Aggarwal R.K."/>
        </authorList>
    </citation>
    <scope>NUCLEOTIDE SEQUENCE [LARGE SCALE GENOMIC DNA]</scope>
    <source>
        <strain evidence="7 8">KG-21</strain>
    </source>
</reference>
<dbReference type="Pfam" id="PF13406">
    <property type="entry name" value="SLT_2"/>
    <property type="match status" value="1"/>
</dbReference>
<dbReference type="PANTHER" id="PTHR47359">
    <property type="entry name" value="PEPTIDOGLYCAN DL-ENDOPEPTIDASE CWLO"/>
    <property type="match status" value="1"/>
</dbReference>
<evidence type="ECO:0000256" key="5">
    <source>
        <dbReference type="SAM" id="SignalP"/>
    </source>
</evidence>
<evidence type="ECO:0000256" key="4">
    <source>
        <dbReference type="ARBA" id="ARBA00022807"/>
    </source>
</evidence>
<evidence type="ECO:0000313" key="8">
    <source>
        <dbReference type="Proteomes" id="UP000037712"/>
    </source>
</evidence>
<dbReference type="InterPro" id="IPR038765">
    <property type="entry name" value="Papain-like_cys_pep_sf"/>
</dbReference>
<gene>
    <name evidence="7" type="ORF">Z051_03520</name>
</gene>
<dbReference type="GO" id="GO:0008234">
    <property type="term" value="F:cysteine-type peptidase activity"/>
    <property type="evidence" value="ECO:0007669"/>
    <property type="project" value="UniProtKB-KW"/>
</dbReference>
<keyword evidence="3" id="KW-0378">Hydrolase</keyword>
<dbReference type="CDD" id="cd12797">
    <property type="entry name" value="M23_peptidase"/>
    <property type="match status" value="1"/>
</dbReference>
<dbReference type="InterPro" id="IPR000064">
    <property type="entry name" value="NLP_P60_dom"/>
</dbReference>
<sequence>MKTGRAARALLLTGAATVLFASTSCSLSSVPVLPKDPCRADTAPPGLFGDPDGVGTLAPSGPIRLPTAVGTTQLTSGFGPRWGTDHRGIDLAGPIGTPIYAALDGIVVDVGPASGFGTWIVIDSLVGDQPVSTVYGHMYPYGLRVREGQHVTAGQHIADIGNDGQSTGPHLHFEYWEGGRLQGGTPLDPLTELSGALASSGPAGDTATLVSGGARAARASLDCIGFGTPGGGNLAAGVVPPEFEPWLRRAGSLCPGIEPPLLAAQLHAENRFRYGANAPISPAGAMGPAQFMPATWARWGQDYDGDGTVDPNSVGDAVMAQGHYLCALYDEVGRAHAAGQLTGDPLELTLASYNAGFGAVRSYRGVPPYAETQHYVATILAGTARYAAPAAAGLFVPDRSRGGAQIVDAARQYLGTPYVWGGGGLSGPSDGGFDCSGLTSYAVHTASAGTLALPRTSEHQWAVGTEIPLDHAQPGDLVFGSWGPNGPGHVGIYTGNGRMVHAPTPGSVVEETALQPDMKARRVL</sequence>
<dbReference type="Gene3D" id="3.90.1720.10">
    <property type="entry name" value="endopeptidase domain like (from Nostoc punctiforme)"/>
    <property type="match status" value="1"/>
</dbReference>
<dbReference type="SUPFAM" id="SSF54001">
    <property type="entry name" value="Cysteine proteinases"/>
    <property type="match status" value="1"/>
</dbReference>
<protein>
    <submittedName>
        <fullName evidence="7">Lytic transglycosylase</fullName>
    </submittedName>
</protein>
<dbReference type="Pfam" id="PF01551">
    <property type="entry name" value="Peptidase_M23"/>
    <property type="match status" value="1"/>
</dbReference>
<dbReference type="Proteomes" id="UP000037712">
    <property type="component" value="Unassembled WGS sequence"/>
</dbReference>
<keyword evidence="4" id="KW-0788">Thiol protease</keyword>
<comment type="similarity">
    <text evidence="1">Belongs to the peptidase C40 family.</text>
</comment>
<evidence type="ECO:0000313" key="7">
    <source>
        <dbReference type="EMBL" id="KOS57563.1"/>
    </source>
</evidence>
<dbReference type="Pfam" id="PF00877">
    <property type="entry name" value="NLPC_P60"/>
    <property type="match status" value="1"/>
</dbReference>
<name>A0A0M9WQ92_RHORH</name>
<feature type="chain" id="PRO_5005839862" evidence="5">
    <location>
        <begin position="22"/>
        <end position="524"/>
    </location>
</feature>
<dbReference type="Gene3D" id="1.10.530.10">
    <property type="match status" value="1"/>
</dbReference>
<dbReference type="PATRIC" id="fig|1441923.3.peg.766"/>
<dbReference type="PANTHER" id="PTHR47359:SF3">
    <property type="entry name" value="NLP_P60 DOMAIN-CONTAINING PROTEIN-RELATED"/>
    <property type="match status" value="1"/>
</dbReference>
<keyword evidence="2" id="KW-0645">Protease</keyword>